<evidence type="ECO:0000313" key="4">
    <source>
        <dbReference type="EMBL" id="GHF77755.1"/>
    </source>
</evidence>
<organism evidence="4 5">
    <name type="scientific">Streptomyces filamentosus</name>
    <name type="common">Streptomyces roseosporus</name>
    <dbReference type="NCBI Taxonomy" id="67294"/>
    <lineage>
        <taxon>Bacteria</taxon>
        <taxon>Bacillati</taxon>
        <taxon>Actinomycetota</taxon>
        <taxon>Actinomycetes</taxon>
        <taxon>Kitasatosporales</taxon>
        <taxon>Streptomycetaceae</taxon>
        <taxon>Streptomyces</taxon>
    </lineage>
</organism>
<dbReference type="InterPro" id="IPR002525">
    <property type="entry name" value="Transp_IS110-like_N"/>
</dbReference>
<dbReference type="Pfam" id="PF01548">
    <property type="entry name" value="DEDD_Tnp_IS110"/>
    <property type="match status" value="1"/>
</dbReference>
<accession>A0A919BA00</accession>
<dbReference type="GO" id="GO:0003677">
    <property type="term" value="F:DNA binding"/>
    <property type="evidence" value="ECO:0007669"/>
    <property type="project" value="InterPro"/>
</dbReference>
<reference evidence="4" key="2">
    <citation type="submission" date="2020-09" db="EMBL/GenBank/DDBJ databases">
        <authorList>
            <person name="Sun Q."/>
            <person name="Ohkuma M."/>
        </authorList>
    </citation>
    <scope>NUCLEOTIDE SEQUENCE</scope>
    <source>
        <strain evidence="4">JCM 4122</strain>
    </source>
</reference>
<keyword evidence="5" id="KW-1185">Reference proteome</keyword>
<feature type="domain" description="Transposase IS110-like N-terminal" evidence="2">
    <location>
        <begin position="12"/>
        <end position="155"/>
    </location>
</feature>
<dbReference type="PANTHER" id="PTHR33055">
    <property type="entry name" value="TRANSPOSASE FOR INSERTION SEQUENCE ELEMENT IS1111A"/>
    <property type="match status" value="1"/>
</dbReference>
<dbReference type="InterPro" id="IPR047650">
    <property type="entry name" value="Transpos_IS110"/>
</dbReference>
<dbReference type="Pfam" id="PF02371">
    <property type="entry name" value="Transposase_20"/>
    <property type="match status" value="1"/>
</dbReference>
<protein>
    <submittedName>
        <fullName evidence="4">IS110 family transposase</fullName>
    </submittedName>
</protein>
<feature type="domain" description="Transposase IS116/IS110/IS902 C-terminal" evidence="3">
    <location>
        <begin position="234"/>
        <end position="314"/>
    </location>
</feature>
<dbReference type="NCBIfam" id="NF033542">
    <property type="entry name" value="transpos_IS110"/>
    <property type="match status" value="1"/>
</dbReference>
<dbReference type="RefSeq" id="WP_190040480.1">
    <property type="nucleotide sequence ID" value="NZ_BNBE01000001.1"/>
</dbReference>
<dbReference type="AlphaFoldDB" id="A0A919BA00"/>
<dbReference type="GO" id="GO:0004803">
    <property type="term" value="F:transposase activity"/>
    <property type="evidence" value="ECO:0007669"/>
    <property type="project" value="InterPro"/>
</dbReference>
<gene>
    <name evidence="4" type="ORF">GCM10017667_01310</name>
</gene>
<evidence type="ECO:0000259" key="3">
    <source>
        <dbReference type="Pfam" id="PF02371"/>
    </source>
</evidence>
<feature type="coiled-coil region" evidence="1">
    <location>
        <begin position="200"/>
        <end position="227"/>
    </location>
</feature>
<evidence type="ECO:0000259" key="2">
    <source>
        <dbReference type="Pfam" id="PF01548"/>
    </source>
</evidence>
<dbReference type="GO" id="GO:0006313">
    <property type="term" value="P:DNA transposition"/>
    <property type="evidence" value="ECO:0007669"/>
    <property type="project" value="InterPro"/>
</dbReference>
<dbReference type="InterPro" id="IPR003346">
    <property type="entry name" value="Transposase_20"/>
</dbReference>
<comment type="caution">
    <text evidence="4">The sequence shown here is derived from an EMBL/GenBank/DDBJ whole genome shotgun (WGS) entry which is preliminary data.</text>
</comment>
<dbReference type="EMBL" id="BNBE01000001">
    <property type="protein sequence ID" value="GHF77755.1"/>
    <property type="molecule type" value="Genomic_DNA"/>
</dbReference>
<keyword evidence="1" id="KW-0175">Coiled coil</keyword>
<evidence type="ECO:0000313" key="5">
    <source>
        <dbReference type="Proteomes" id="UP000632849"/>
    </source>
</evidence>
<name>A0A919BA00_STRFL</name>
<proteinExistence type="predicted"/>
<sequence>MIDEHPEREVFAGVDTHTDTHHAAVVDPLGRPVADQEFPATTQGYRALLTWLGTFGQVQAVGVECTGSYGAGLTTVLTASGLVVVEVNVPDRGTRHSRGKSDPIDAYVAARAAASGRAQAIPKSRTGTVEALRQLRVTRASAIKARTQAINQLIGLRVTTPEPLRQTLAGLTRAALVNSCLRLRPGPDLGDPVHASRFALRQLARRIRRLTEEIDEVDEHLSVLTAAAAPELVALFGVGTGTAGQLLVTAGDNPERLRSEAAFAALCGAAPVPASSGRTDRHRLSRGGDRQANRALHMIAVVRMRYCPRTRAYVARRVQQGLTKKDIIRCLKRFIAREVYHALNQPRARHAISTT</sequence>
<dbReference type="PANTHER" id="PTHR33055:SF16">
    <property type="entry name" value="TRANSPOSASE FOR INSERTION SEQUENCE ELEMENT IS1547"/>
    <property type="match status" value="1"/>
</dbReference>
<evidence type="ECO:0000256" key="1">
    <source>
        <dbReference type="SAM" id="Coils"/>
    </source>
</evidence>
<reference evidence="4" key="1">
    <citation type="journal article" date="2014" name="Int. J. Syst. Evol. Microbiol.">
        <title>Complete genome sequence of Corynebacterium casei LMG S-19264T (=DSM 44701T), isolated from a smear-ripened cheese.</title>
        <authorList>
            <consortium name="US DOE Joint Genome Institute (JGI-PGF)"/>
            <person name="Walter F."/>
            <person name="Albersmeier A."/>
            <person name="Kalinowski J."/>
            <person name="Ruckert C."/>
        </authorList>
    </citation>
    <scope>NUCLEOTIDE SEQUENCE</scope>
    <source>
        <strain evidence="4">JCM 4122</strain>
    </source>
</reference>
<dbReference type="Proteomes" id="UP000632849">
    <property type="component" value="Unassembled WGS sequence"/>
</dbReference>